<comment type="similarity">
    <text evidence="1 2">Belongs to the DXO/Dom3Z family.</text>
</comment>
<comment type="function">
    <text evidence="2">Decapping enzyme for NAD-capped RNAs: specifically hydrolyzes the nicotinamide adenine dinucleotide (NAD) cap from a subset of RNAs by removing the entire NAD moiety from the 5'-end of an NAD-capped RNA.</text>
</comment>
<comment type="subcellular location">
    <subcellularLocation>
        <location evidence="2">Nucleus</location>
    </subcellularLocation>
</comment>
<keyword evidence="2" id="KW-0378">Hydrolase</keyword>
<keyword evidence="2" id="KW-0540">Nuclease</keyword>
<keyword evidence="6" id="KW-1185">Reference proteome</keyword>
<keyword evidence="2" id="KW-0694">RNA-binding</keyword>
<sequence length="393" mass="45019">MASTEDTRKPLSSHSMRVDLRELQRRQTNIDYERPREIGYSSSEAEGGVCRMNKSCLAKLCIPQLPCDLNAFLDEWIQRQEAAKKPAPDPFQPIPGAPLEHIFAMHAHFCEDGDVYDSHLITYRNNINKIMGTPYNDRFPWILAVYRRHGCLIMDVRINEETEKNPIPHEINYRGHRFEHCVTGGDLSKPCGGKENYNTLVSSALAEYDDDRRIGAYNILFSSEIDCIDDKGEYVELKVTPRIDNGRARQNFERKLLKYWIQSYMPGVPKILCGFRDDRGTLQAVETFDTLQIPVIVNSNKRTPLWEPEVCLRFLYDVIAFLLDKLEDHNQGLLYYDAKRKEVVLDLYTSTALPDCIDFPPHHPRKRARIGGGDQAPGRSTEEEGKEGPGDPS</sequence>
<accession>A0A0G4EM26</accession>
<evidence type="ECO:0000313" key="5">
    <source>
        <dbReference type="EMBL" id="CEL98490.1"/>
    </source>
</evidence>
<evidence type="ECO:0000259" key="4">
    <source>
        <dbReference type="Pfam" id="PF08652"/>
    </source>
</evidence>
<dbReference type="GO" id="GO:0034353">
    <property type="term" value="F:mRNA 5'-diphosphatase activity"/>
    <property type="evidence" value="ECO:0007669"/>
    <property type="project" value="TreeGrafter"/>
</dbReference>
<reference evidence="5 6" key="1">
    <citation type="submission" date="2014-11" db="EMBL/GenBank/DDBJ databases">
        <authorList>
            <person name="Zhu J."/>
            <person name="Qi W."/>
            <person name="Song R."/>
        </authorList>
    </citation>
    <scope>NUCLEOTIDE SEQUENCE [LARGE SCALE GENOMIC DNA]</scope>
</reference>
<dbReference type="GO" id="GO:0000956">
    <property type="term" value="P:nuclear-transcribed mRNA catabolic process"/>
    <property type="evidence" value="ECO:0007669"/>
    <property type="project" value="TreeGrafter"/>
</dbReference>
<dbReference type="GO" id="GO:0000166">
    <property type="term" value="F:nucleotide binding"/>
    <property type="evidence" value="ECO:0007669"/>
    <property type="project" value="UniProtKB-KW"/>
</dbReference>
<evidence type="ECO:0000256" key="2">
    <source>
        <dbReference type="RuleBase" id="RU367113"/>
    </source>
</evidence>
<keyword evidence="2" id="KW-0539">Nucleus</keyword>
<comment type="cofactor">
    <cofactor evidence="2">
        <name>a divalent metal cation</name>
        <dbReference type="ChEBI" id="CHEBI:60240"/>
    </cofactor>
</comment>
<dbReference type="OMA" id="WCQCILA"/>
<dbReference type="EMBL" id="CDMY01000271">
    <property type="protein sequence ID" value="CEL98490.1"/>
    <property type="molecule type" value="Genomic_DNA"/>
</dbReference>
<dbReference type="InterPro" id="IPR039039">
    <property type="entry name" value="RAI1-like_fam"/>
</dbReference>
<keyword evidence="2" id="KW-0479">Metal-binding</keyword>
<dbReference type="EC" id="3.6.1.-" evidence="2"/>
<evidence type="ECO:0000313" key="6">
    <source>
        <dbReference type="Proteomes" id="UP000041254"/>
    </source>
</evidence>
<dbReference type="PANTHER" id="PTHR12395:SF9">
    <property type="entry name" value="DECAPPING AND EXORIBONUCLEASE PROTEIN"/>
    <property type="match status" value="1"/>
</dbReference>
<dbReference type="AlphaFoldDB" id="A0A0G4EM26"/>
<feature type="region of interest" description="Disordered" evidence="3">
    <location>
        <begin position="1"/>
        <end position="23"/>
    </location>
</feature>
<dbReference type="VEuPathDB" id="CryptoDB:Vbra_5276"/>
<organism evidence="5 6">
    <name type="scientific">Vitrella brassicaformis (strain CCMP3155)</name>
    <dbReference type="NCBI Taxonomy" id="1169540"/>
    <lineage>
        <taxon>Eukaryota</taxon>
        <taxon>Sar</taxon>
        <taxon>Alveolata</taxon>
        <taxon>Colpodellida</taxon>
        <taxon>Vitrellaceae</taxon>
        <taxon>Vitrella</taxon>
    </lineage>
</organism>
<evidence type="ECO:0000256" key="3">
    <source>
        <dbReference type="SAM" id="MobiDB-lite"/>
    </source>
</evidence>
<dbReference type="GO" id="GO:0005829">
    <property type="term" value="C:cytosol"/>
    <property type="evidence" value="ECO:0007669"/>
    <property type="project" value="TreeGrafter"/>
</dbReference>
<keyword evidence="2" id="KW-0547">Nucleotide-binding</keyword>
<dbReference type="OrthoDB" id="5853397at2759"/>
<feature type="domain" description="RAI1-like" evidence="4">
    <location>
        <begin position="34"/>
        <end position="347"/>
    </location>
</feature>
<feature type="compositionally biased region" description="Basic and acidic residues" evidence="3">
    <location>
        <begin position="380"/>
        <end position="393"/>
    </location>
</feature>
<dbReference type="GO" id="GO:0046872">
    <property type="term" value="F:metal ion binding"/>
    <property type="evidence" value="ECO:0007669"/>
    <property type="project" value="UniProtKB-KW"/>
</dbReference>
<dbReference type="GO" id="GO:0110155">
    <property type="term" value="P:NAD-cap decapping"/>
    <property type="evidence" value="ECO:0007669"/>
    <property type="project" value="TreeGrafter"/>
</dbReference>
<gene>
    <name evidence="5" type="ORF">Vbra_5276</name>
</gene>
<evidence type="ECO:0000256" key="1">
    <source>
        <dbReference type="ARBA" id="ARBA00006562"/>
    </source>
</evidence>
<protein>
    <recommendedName>
        <fullName evidence="2">Decapping nuclease</fullName>
        <ecNumber evidence="2">3.6.1.-</ecNumber>
    </recommendedName>
</protein>
<proteinExistence type="inferred from homology"/>
<dbReference type="InterPro" id="IPR013961">
    <property type="entry name" value="RAI1"/>
</dbReference>
<dbReference type="GO" id="GO:0003723">
    <property type="term" value="F:RNA binding"/>
    <property type="evidence" value="ECO:0007669"/>
    <property type="project" value="UniProtKB-KW"/>
</dbReference>
<dbReference type="PANTHER" id="PTHR12395">
    <property type="entry name" value="DOM-3 RELATED"/>
    <property type="match status" value="1"/>
</dbReference>
<dbReference type="GO" id="GO:0005634">
    <property type="term" value="C:nucleus"/>
    <property type="evidence" value="ECO:0007669"/>
    <property type="project" value="UniProtKB-SubCell"/>
</dbReference>
<dbReference type="GO" id="GO:0004518">
    <property type="term" value="F:nuclease activity"/>
    <property type="evidence" value="ECO:0007669"/>
    <property type="project" value="UniProtKB-KW"/>
</dbReference>
<feature type="region of interest" description="Disordered" evidence="3">
    <location>
        <begin position="363"/>
        <end position="393"/>
    </location>
</feature>
<dbReference type="Proteomes" id="UP000041254">
    <property type="component" value="Unassembled WGS sequence"/>
</dbReference>
<dbReference type="InParanoid" id="A0A0G4EM26"/>
<name>A0A0G4EM26_VITBC</name>
<dbReference type="Pfam" id="PF08652">
    <property type="entry name" value="RAI1"/>
    <property type="match status" value="1"/>
</dbReference>
<dbReference type="STRING" id="1169540.A0A0G4EM26"/>